<dbReference type="AlphaFoldDB" id="A0AAU9IF26"/>
<gene>
    <name evidence="3" type="ORF">XA1314C_40150</name>
</gene>
<dbReference type="EMBL" id="HG992337">
    <property type="protein sequence ID" value="CAE6848590.1"/>
    <property type="molecule type" value="Genomic_DNA"/>
</dbReference>
<evidence type="ECO:0000313" key="4">
    <source>
        <dbReference type="Proteomes" id="UP000835242"/>
    </source>
</evidence>
<dbReference type="EMBL" id="HG992337">
    <property type="protein sequence ID" value="CAE6848569.1"/>
    <property type="molecule type" value="Genomic_DNA"/>
</dbReference>
<accession>A0AAU9IF26</accession>
<feature type="coiled-coil region" evidence="1">
    <location>
        <begin position="478"/>
        <end position="505"/>
    </location>
</feature>
<dbReference type="InterPro" id="IPR027417">
    <property type="entry name" value="P-loop_NTPase"/>
</dbReference>
<evidence type="ECO:0000259" key="2">
    <source>
        <dbReference type="Pfam" id="PF13166"/>
    </source>
</evidence>
<evidence type="ECO:0000313" key="3">
    <source>
        <dbReference type="EMBL" id="CAE6848569.1"/>
    </source>
</evidence>
<dbReference type="Proteomes" id="UP000835242">
    <property type="component" value="Chromosome"/>
</dbReference>
<dbReference type="InterPro" id="IPR026866">
    <property type="entry name" value="CR006_AAA"/>
</dbReference>
<dbReference type="Pfam" id="PF13166">
    <property type="entry name" value="AAA_13"/>
    <property type="match status" value="1"/>
</dbReference>
<evidence type="ECO:0000256" key="1">
    <source>
        <dbReference type="SAM" id="Coils"/>
    </source>
</evidence>
<organism evidence="3 4">
    <name type="scientific">Xanthomonas arboricola</name>
    <dbReference type="NCBI Taxonomy" id="56448"/>
    <lineage>
        <taxon>Bacteria</taxon>
        <taxon>Pseudomonadati</taxon>
        <taxon>Pseudomonadota</taxon>
        <taxon>Gammaproteobacteria</taxon>
        <taxon>Lysobacterales</taxon>
        <taxon>Lysobacteraceae</taxon>
        <taxon>Xanthomonas</taxon>
    </lineage>
</organism>
<feature type="domain" description="Protein CR006 P-loop" evidence="2">
    <location>
        <begin position="372"/>
        <end position="690"/>
    </location>
</feature>
<proteinExistence type="predicted"/>
<keyword evidence="1" id="KW-0175">Coiled coil</keyword>
<reference evidence="3 4" key="1">
    <citation type="submission" date="2021-02" db="EMBL/GenBank/DDBJ databases">
        <authorList>
            <person name="Pothier F. J."/>
        </authorList>
    </citation>
    <scope>NUCLEOTIDE SEQUENCE [LARGE SCALE GENOMIC DNA]</scope>
    <source>
        <strain evidence="3 4">1314c</strain>
    </source>
</reference>
<dbReference type="SUPFAM" id="SSF52540">
    <property type="entry name" value="P-loop containing nucleoside triphosphate hydrolases"/>
    <property type="match status" value="1"/>
</dbReference>
<dbReference type="Gene3D" id="3.40.50.300">
    <property type="entry name" value="P-loop containing nucleotide triphosphate hydrolases"/>
    <property type="match status" value="1"/>
</dbReference>
<dbReference type="RefSeq" id="WP_228600250.1">
    <property type="nucleotide sequence ID" value="NZ_HG992337.1"/>
</dbReference>
<protein>
    <recommendedName>
        <fullName evidence="2">Protein CR006 P-loop domain-containing protein</fullName>
    </recommendedName>
</protein>
<name>A0AAU9IF26_9XANT</name>
<sequence length="867" mass="95353">MSELRQQVKTWLLEQKDWLQQAADVGMSKQWNLSESDIIAIANRLKTAEGQNITNERTFDNLGADLDSKPIRLKSVGEIIGIENLAPRAPLEFGSGNLCVIYGNNGSGKSGYTRLLKKAGGKLGAKELKPNVFKALPGERKCNIAYNDGEDQSVDWPANSEAIAALRAMDIFDSEVAAAYLSKESESSYIPPLVSLFERLVAAVGKVKDHLRDEQAALVKALPAIPAEHLQTKCGALYNGLKANSSVAAIDAIKSWSPVEEQELTNLNERLSAVDPTALAKQKRATKGQVGRISTDIKMATEAYTTEKLQDVRNKRQEALTKRQIAQQAGQVASAKLEGVGAETWKAMWDAARRYSALPYPQEKFPVVIDDARCVLCHQKLDEDAKQRLQDFEVFIQGDVEAAATTAEQAYASASAALPVAPNENIIVQACQSSGLIDVALIEGIKKFWANIASSRDTIQSATDQDALIPVASPSDVITSLDSKIAELEKQATQHDQDAANFNRTDALQKKKELEAKKWTEQQSVAINAEMTRLAKVTEFDEWIRLTNTSAITTKGGQIAESAITEAYIKRFNDELTKLGATRIKVKLTKTKAEKGRTFHAIQMVGSTVKPDEILSEGERRIISLAAFLADVSDKTNASTFIFDDPISSLDQKFETNVANRLLQLAKSRQVLVFTHRTSLLVALEDAADKFGKDPNHPSKEWKSLHFNKRWIANFNGACGELEGESVSNAPSTADAIKALENSIYDARKTGEDDGANAYKAIATGLCRDVRILLERMVEEDLLNKVVLRQRRSVTTDNRLAVLPNITLQDCQRFDELMTKYSTLVHSQSSENPADLPDADEIKTDVEGLKAWRTEFKKRPAPGVAHA</sequence>